<protein>
    <submittedName>
        <fullName evidence="1">Uncharacterized protein</fullName>
    </submittedName>
</protein>
<dbReference type="RefSeq" id="WP_187024778.1">
    <property type="nucleotide sequence ID" value="NZ_JACOPB010000032.1"/>
</dbReference>
<dbReference type="Proteomes" id="UP000634672">
    <property type="component" value="Unassembled WGS sequence"/>
</dbReference>
<organism evidence="1 2">
    <name type="scientific">Hungatella hominis</name>
    <dbReference type="NCBI Taxonomy" id="2763050"/>
    <lineage>
        <taxon>Bacteria</taxon>
        <taxon>Bacillati</taxon>
        <taxon>Bacillota</taxon>
        <taxon>Clostridia</taxon>
        <taxon>Lachnospirales</taxon>
        <taxon>Lachnospiraceae</taxon>
        <taxon>Hungatella</taxon>
    </lineage>
</organism>
<accession>A0ABR7HGQ1</accession>
<gene>
    <name evidence="1" type="ORF">H8S75_31035</name>
</gene>
<comment type="caution">
    <text evidence="1">The sequence shown here is derived from an EMBL/GenBank/DDBJ whole genome shotgun (WGS) entry which is preliminary data.</text>
</comment>
<sequence>MVFNSVFTNNMNSCQQIDYSDYCKKRKLTELLRCPVCDLNVHFELVCQLSIDNNIYYTILQCPNCNQIIIQKCKSDDRETESECLEVYPVNRAGREFDDDLKKLSPTFCKVYNQALMAETYGLDEIAGMGYRKAVEFFG</sequence>
<keyword evidence="2" id="KW-1185">Reference proteome</keyword>
<reference evidence="1 2" key="1">
    <citation type="submission" date="2020-08" db="EMBL/GenBank/DDBJ databases">
        <title>Genome public.</title>
        <authorList>
            <person name="Liu C."/>
            <person name="Sun Q."/>
        </authorList>
    </citation>
    <scope>NUCLEOTIDE SEQUENCE [LARGE SCALE GENOMIC DNA]</scope>
    <source>
        <strain evidence="1 2">NSJ-66</strain>
    </source>
</reference>
<proteinExistence type="predicted"/>
<evidence type="ECO:0000313" key="2">
    <source>
        <dbReference type="Proteomes" id="UP000634672"/>
    </source>
</evidence>
<name>A0ABR7HGQ1_9FIRM</name>
<evidence type="ECO:0000313" key="1">
    <source>
        <dbReference type="EMBL" id="MBC5712345.1"/>
    </source>
</evidence>
<dbReference type="EMBL" id="JACOPB010000032">
    <property type="protein sequence ID" value="MBC5712345.1"/>
    <property type="molecule type" value="Genomic_DNA"/>
</dbReference>